<name>A0ABZ3DAR4_9PROT</name>
<keyword evidence="3" id="KW-1185">Reference proteome</keyword>
<evidence type="ECO:0000313" key="2">
    <source>
        <dbReference type="EMBL" id="XAE44649.1"/>
    </source>
</evidence>
<organism evidence="2 3">
    <name type="scientific">Nguyenibacter vanlangensis</name>
    <dbReference type="NCBI Taxonomy" id="1216886"/>
    <lineage>
        <taxon>Bacteria</taxon>
        <taxon>Pseudomonadati</taxon>
        <taxon>Pseudomonadota</taxon>
        <taxon>Alphaproteobacteria</taxon>
        <taxon>Acetobacterales</taxon>
        <taxon>Acetobacteraceae</taxon>
        <taxon>Nguyenibacter</taxon>
    </lineage>
</organism>
<evidence type="ECO:0000313" key="3">
    <source>
        <dbReference type="Proteomes" id="UP001449795"/>
    </source>
</evidence>
<evidence type="ECO:0000256" key="1">
    <source>
        <dbReference type="SAM" id="MobiDB-lite"/>
    </source>
</evidence>
<gene>
    <name evidence="2" type="ORF">AAC691_09625</name>
</gene>
<proteinExistence type="predicted"/>
<dbReference type="EMBL" id="CP152276">
    <property type="protein sequence ID" value="XAE44649.1"/>
    <property type="molecule type" value="Genomic_DNA"/>
</dbReference>
<dbReference type="Proteomes" id="UP001449795">
    <property type="component" value="Chromosome"/>
</dbReference>
<feature type="region of interest" description="Disordered" evidence="1">
    <location>
        <begin position="1"/>
        <end position="42"/>
    </location>
</feature>
<dbReference type="RefSeq" id="WP_281362831.1">
    <property type="nucleotide sequence ID" value="NZ_CP152276.1"/>
</dbReference>
<protein>
    <submittedName>
        <fullName evidence="2">Uncharacterized protein</fullName>
    </submittedName>
</protein>
<sequence length="42" mass="4522">MAHSFAAHHGATRRNASRGHDSATAPTHCGHPAMVRWTIDNS</sequence>
<accession>A0ABZ3DAR4</accession>
<reference evidence="2 3" key="1">
    <citation type="submission" date="2024-04" db="EMBL/GenBank/DDBJ databases">
        <title>Complete genome sequence of Nguyenibacter vanlangesis HBCM-1154, a strain capable of nitrogen fixation, IAA production, and phosphorus solubilization isolated from sugarcane soil.</title>
        <authorList>
            <person name="MY HANH P."/>
        </authorList>
    </citation>
    <scope>NUCLEOTIDE SEQUENCE [LARGE SCALE GENOMIC DNA]</scope>
    <source>
        <strain evidence="2 3">HBCM 1154</strain>
    </source>
</reference>